<dbReference type="Proteomes" id="UP000233551">
    <property type="component" value="Unassembled WGS sequence"/>
</dbReference>
<accession>A0A2I0I686</accession>
<name>A0A2I0I686_PUNGR</name>
<reference evidence="1 2" key="1">
    <citation type="submission" date="2017-11" db="EMBL/GenBank/DDBJ databases">
        <title>De-novo sequencing of pomegranate (Punica granatum L.) genome.</title>
        <authorList>
            <person name="Akparov Z."/>
            <person name="Amiraslanov A."/>
            <person name="Hajiyeva S."/>
            <person name="Abbasov M."/>
            <person name="Kaur K."/>
            <person name="Hamwieh A."/>
            <person name="Solovyev V."/>
            <person name="Salamov A."/>
            <person name="Braich B."/>
            <person name="Kosarev P."/>
            <person name="Mahmoud A."/>
            <person name="Hajiyev E."/>
            <person name="Babayeva S."/>
            <person name="Izzatullayeva V."/>
            <person name="Mammadov A."/>
            <person name="Mammadov A."/>
            <person name="Sharifova S."/>
            <person name="Ojaghi J."/>
            <person name="Eynullazada K."/>
            <person name="Bayramov B."/>
            <person name="Abdulazimova A."/>
            <person name="Shahmuradov I."/>
        </authorList>
    </citation>
    <scope>NUCLEOTIDE SEQUENCE [LARGE SCALE GENOMIC DNA]</scope>
    <source>
        <strain evidence="2">cv. AG2017</strain>
        <tissue evidence="1">Leaf</tissue>
    </source>
</reference>
<sequence length="109" mass="11377">MSPAESPSCTDPMWTLVGARIARFWIARLGSVHLPVGTRDGHAPCSGVHVTCTGGAGERVGARGAWRARGACAGAWRARGVCAGARAGARLAHGWHYSPESDDSSPEMH</sequence>
<organism evidence="1 2">
    <name type="scientific">Punica granatum</name>
    <name type="common">Pomegranate</name>
    <dbReference type="NCBI Taxonomy" id="22663"/>
    <lineage>
        <taxon>Eukaryota</taxon>
        <taxon>Viridiplantae</taxon>
        <taxon>Streptophyta</taxon>
        <taxon>Embryophyta</taxon>
        <taxon>Tracheophyta</taxon>
        <taxon>Spermatophyta</taxon>
        <taxon>Magnoliopsida</taxon>
        <taxon>eudicotyledons</taxon>
        <taxon>Gunneridae</taxon>
        <taxon>Pentapetalae</taxon>
        <taxon>rosids</taxon>
        <taxon>malvids</taxon>
        <taxon>Myrtales</taxon>
        <taxon>Lythraceae</taxon>
        <taxon>Punica</taxon>
    </lineage>
</organism>
<gene>
    <name evidence="1" type="ORF">CRG98_040285</name>
</gene>
<evidence type="ECO:0000313" key="1">
    <source>
        <dbReference type="EMBL" id="PKI39323.1"/>
    </source>
</evidence>
<comment type="caution">
    <text evidence="1">The sequence shown here is derived from an EMBL/GenBank/DDBJ whole genome shotgun (WGS) entry which is preliminary data.</text>
</comment>
<evidence type="ECO:0000313" key="2">
    <source>
        <dbReference type="Proteomes" id="UP000233551"/>
    </source>
</evidence>
<protein>
    <submittedName>
        <fullName evidence="1">Uncharacterized protein</fullName>
    </submittedName>
</protein>
<proteinExistence type="predicted"/>
<dbReference type="EMBL" id="PGOL01003827">
    <property type="protein sequence ID" value="PKI39323.1"/>
    <property type="molecule type" value="Genomic_DNA"/>
</dbReference>
<dbReference type="AlphaFoldDB" id="A0A2I0I686"/>
<keyword evidence="2" id="KW-1185">Reference proteome</keyword>